<keyword evidence="11" id="KW-0732">Signal</keyword>
<dbReference type="SUPFAM" id="SSF141523">
    <property type="entry name" value="L,D-transpeptidase catalytic domain-like"/>
    <property type="match status" value="1"/>
</dbReference>
<dbReference type="Gene3D" id="2.40.440.10">
    <property type="entry name" value="L,D-transpeptidase catalytic domain-like"/>
    <property type="match status" value="1"/>
</dbReference>
<dbReference type="InterPro" id="IPR050979">
    <property type="entry name" value="LD-transpeptidase"/>
</dbReference>
<evidence type="ECO:0000256" key="2">
    <source>
        <dbReference type="ARBA" id="ARBA00005992"/>
    </source>
</evidence>
<evidence type="ECO:0000259" key="12">
    <source>
        <dbReference type="PROSITE" id="PS52029"/>
    </source>
</evidence>
<protein>
    <submittedName>
        <fullName evidence="13">L,D-transpeptidase family protein</fullName>
    </submittedName>
</protein>
<comment type="pathway">
    <text evidence="1 9">Cell wall biogenesis; peptidoglycan biosynthesis.</text>
</comment>
<evidence type="ECO:0000256" key="11">
    <source>
        <dbReference type="SAM" id="SignalP"/>
    </source>
</evidence>
<proteinExistence type="inferred from homology"/>
<gene>
    <name evidence="13" type="ORF">ACFOES_19925</name>
</gene>
<keyword evidence="3" id="KW-0328">Glycosyltransferase</keyword>
<dbReference type="RefSeq" id="WP_377835266.1">
    <property type="nucleotide sequence ID" value="NZ_JBHRSK010000018.1"/>
</dbReference>
<evidence type="ECO:0000256" key="3">
    <source>
        <dbReference type="ARBA" id="ARBA00022676"/>
    </source>
</evidence>
<evidence type="ECO:0000256" key="6">
    <source>
        <dbReference type="ARBA" id="ARBA00022960"/>
    </source>
</evidence>
<dbReference type="CDD" id="cd16913">
    <property type="entry name" value="YkuD_like"/>
    <property type="match status" value="1"/>
</dbReference>
<feature type="active site" description="Proton donor/acceptor" evidence="9">
    <location>
        <position position="189"/>
    </location>
</feature>
<feature type="active site" description="Nucleophile" evidence="9">
    <location>
        <position position="205"/>
    </location>
</feature>
<keyword evidence="5" id="KW-0378">Hydrolase</keyword>
<keyword evidence="7 9" id="KW-0573">Peptidoglycan synthesis</keyword>
<evidence type="ECO:0000256" key="4">
    <source>
        <dbReference type="ARBA" id="ARBA00022679"/>
    </source>
</evidence>
<comment type="similarity">
    <text evidence="2">Belongs to the YkuD family.</text>
</comment>
<keyword evidence="6 9" id="KW-0133">Cell shape</keyword>
<evidence type="ECO:0000256" key="9">
    <source>
        <dbReference type="PROSITE-ProRule" id="PRU01373"/>
    </source>
</evidence>
<accession>A0ABV7AN09</accession>
<evidence type="ECO:0000256" key="5">
    <source>
        <dbReference type="ARBA" id="ARBA00022801"/>
    </source>
</evidence>
<dbReference type="InterPro" id="IPR038063">
    <property type="entry name" value="Transpep_catalytic_dom"/>
</dbReference>
<dbReference type="Pfam" id="PF03734">
    <property type="entry name" value="YkuD"/>
    <property type="match status" value="1"/>
</dbReference>
<evidence type="ECO:0000256" key="7">
    <source>
        <dbReference type="ARBA" id="ARBA00022984"/>
    </source>
</evidence>
<evidence type="ECO:0000256" key="10">
    <source>
        <dbReference type="SAM" id="MobiDB-lite"/>
    </source>
</evidence>
<evidence type="ECO:0000313" key="14">
    <source>
        <dbReference type="Proteomes" id="UP001595443"/>
    </source>
</evidence>
<feature type="signal peptide" evidence="11">
    <location>
        <begin position="1"/>
        <end position="37"/>
    </location>
</feature>
<keyword evidence="14" id="KW-1185">Reference proteome</keyword>
<keyword evidence="4" id="KW-0808">Transferase</keyword>
<dbReference type="PANTHER" id="PTHR30582:SF24">
    <property type="entry name" value="L,D-TRANSPEPTIDASE ERFK_SRFK-RELATED"/>
    <property type="match status" value="1"/>
</dbReference>
<sequence>MTLAEPSRPAQAFRPLRAVAALALVLGVAACASQPDAPDPKTPAVQAPDPATVARYGTMEDNGITIDAINPGYLLGSNARTLVYYNGPEPAGTIVVDPYARRLYLVMENGMAMRYGIAVGREGKGYSGDATIGRKQEWPHWQPTRNMLKTEPEKYGDYAQGLDGGIENPLGARALYLYNGKRDTYYRIHGTNNPSTIGRATSAGCIRLFNQDAIDLFDRVPKGAHVHVRTLAESLKYEGSFTEGPTGLLKPVSDPDTVVTGPTANAVLDSTSAATDAALASASQATGGSTASTVADTTVTPTGVSSATLPPDPSTYKVIN</sequence>
<dbReference type="PANTHER" id="PTHR30582">
    <property type="entry name" value="L,D-TRANSPEPTIDASE"/>
    <property type="match status" value="1"/>
</dbReference>
<name>A0ABV7AN09_9RHOB</name>
<evidence type="ECO:0000256" key="1">
    <source>
        <dbReference type="ARBA" id="ARBA00004752"/>
    </source>
</evidence>
<organism evidence="13 14">
    <name type="scientific">Acidimangrovimonas pyrenivorans</name>
    <dbReference type="NCBI Taxonomy" id="2030798"/>
    <lineage>
        <taxon>Bacteria</taxon>
        <taxon>Pseudomonadati</taxon>
        <taxon>Pseudomonadota</taxon>
        <taxon>Alphaproteobacteria</taxon>
        <taxon>Rhodobacterales</taxon>
        <taxon>Paracoccaceae</taxon>
        <taxon>Acidimangrovimonas</taxon>
    </lineage>
</organism>
<evidence type="ECO:0000313" key="13">
    <source>
        <dbReference type="EMBL" id="MFC2970372.1"/>
    </source>
</evidence>
<reference evidence="14" key="1">
    <citation type="journal article" date="2019" name="Int. J. Syst. Evol. Microbiol.">
        <title>The Global Catalogue of Microorganisms (GCM) 10K type strain sequencing project: providing services to taxonomists for standard genome sequencing and annotation.</title>
        <authorList>
            <consortium name="The Broad Institute Genomics Platform"/>
            <consortium name="The Broad Institute Genome Sequencing Center for Infectious Disease"/>
            <person name="Wu L."/>
            <person name="Ma J."/>
        </authorList>
    </citation>
    <scope>NUCLEOTIDE SEQUENCE [LARGE SCALE GENOMIC DNA]</scope>
    <source>
        <strain evidence="14">KCTC 62192</strain>
    </source>
</reference>
<feature type="chain" id="PRO_5047106043" evidence="11">
    <location>
        <begin position="38"/>
        <end position="320"/>
    </location>
</feature>
<evidence type="ECO:0000256" key="8">
    <source>
        <dbReference type="ARBA" id="ARBA00023316"/>
    </source>
</evidence>
<dbReference type="PROSITE" id="PS52029">
    <property type="entry name" value="LD_TPASE"/>
    <property type="match status" value="1"/>
</dbReference>
<dbReference type="Proteomes" id="UP001595443">
    <property type="component" value="Unassembled WGS sequence"/>
</dbReference>
<dbReference type="InterPro" id="IPR005490">
    <property type="entry name" value="LD_TPept_cat_dom"/>
</dbReference>
<dbReference type="EMBL" id="JBHRSK010000018">
    <property type="protein sequence ID" value="MFC2970372.1"/>
    <property type="molecule type" value="Genomic_DNA"/>
</dbReference>
<feature type="compositionally biased region" description="Low complexity" evidence="10">
    <location>
        <begin position="283"/>
        <end position="304"/>
    </location>
</feature>
<keyword evidence="8 9" id="KW-0961">Cell wall biogenesis/degradation</keyword>
<feature type="domain" description="L,D-TPase catalytic" evidence="12">
    <location>
        <begin position="92"/>
        <end position="229"/>
    </location>
</feature>
<comment type="caution">
    <text evidence="13">The sequence shown here is derived from an EMBL/GenBank/DDBJ whole genome shotgun (WGS) entry which is preliminary data.</text>
</comment>
<feature type="region of interest" description="Disordered" evidence="10">
    <location>
        <begin position="283"/>
        <end position="320"/>
    </location>
</feature>